<reference evidence="3" key="1">
    <citation type="submission" date="2015-07" db="EMBL/GenBank/DDBJ databases">
        <authorList>
            <person name="Rodrigo-Torres Lidia"/>
            <person name="Arahal R.David."/>
        </authorList>
    </citation>
    <scope>NUCLEOTIDE SEQUENCE [LARGE SCALE GENOMIC DNA]</scope>
    <source>
        <strain evidence="3">CECT 4801</strain>
    </source>
</reference>
<protein>
    <submittedName>
        <fullName evidence="2">Uncharacterized protein</fullName>
    </submittedName>
</protein>
<feature type="transmembrane region" description="Helical" evidence="1">
    <location>
        <begin position="86"/>
        <end position="102"/>
    </location>
</feature>
<evidence type="ECO:0000313" key="3">
    <source>
        <dbReference type="Proteomes" id="UP000048926"/>
    </source>
</evidence>
<evidence type="ECO:0000256" key="1">
    <source>
        <dbReference type="SAM" id="Phobius"/>
    </source>
</evidence>
<evidence type="ECO:0000313" key="2">
    <source>
        <dbReference type="EMBL" id="CTQ47643.1"/>
    </source>
</evidence>
<dbReference type="Proteomes" id="UP000048926">
    <property type="component" value="Unassembled WGS sequence"/>
</dbReference>
<feature type="transmembrane region" description="Helical" evidence="1">
    <location>
        <begin position="60"/>
        <end position="80"/>
    </location>
</feature>
<dbReference type="InterPro" id="IPR044020">
    <property type="entry name" value="DUF5676"/>
</dbReference>
<keyword evidence="1" id="KW-1133">Transmembrane helix</keyword>
<dbReference type="Pfam" id="PF18926">
    <property type="entry name" value="DUF5676"/>
    <property type="match status" value="1"/>
</dbReference>
<keyword evidence="1" id="KW-0812">Transmembrane</keyword>
<name>A0A0M6YDR1_9HYPH</name>
<accession>A0A0M6YDR1</accession>
<sequence length="106" mass="12163">MVDHSMPSRQRSSGTPLAASSSVRIPVVAFGMSLGVFLALTFVLCVIFDLIFPQQVMYQTWLRLLPGFTWLSWPSFVLGLFESFAYGWYVALVFAPLFNFFARRWR</sequence>
<dbReference type="RefSeq" id="WP_208984808.1">
    <property type="nucleotide sequence ID" value="NZ_CXST01000011.1"/>
</dbReference>
<organism evidence="2 3">
    <name type="scientific">Roseibium aggregatum</name>
    <dbReference type="NCBI Taxonomy" id="187304"/>
    <lineage>
        <taxon>Bacteria</taxon>
        <taxon>Pseudomonadati</taxon>
        <taxon>Pseudomonadota</taxon>
        <taxon>Alphaproteobacteria</taxon>
        <taxon>Hyphomicrobiales</taxon>
        <taxon>Stappiaceae</taxon>
        <taxon>Roseibium</taxon>
    </lineage>
</organism>
<keyword evidence="1" id="KW-0472">Membrane</keyword>
<gene>
    <name evidence="2" type="ORF">LAL4801_06105</name>
</gene>
<dbReference type="AlphaFoldDB" id="A0A0M6YDR1"/>
<feature type="transmembrane region" description="Helical" evidence="1">
    <location>
        <begin position="25"/>
        <end position="48"/>
    </location>
</feature>
<proteinExistence type="predicted"/>
<keyword evidence="3" id="KW-1185">Reference proteome</keyword>
<dbReference type="EMBL" id="CXST01000011">
    <property type="protein sequence ID" value="CTQ47643.1"/>
    <property type="molecule type" value="Genomic_DNA"/>
</dbReference>